<dbReference type="GO" id="GO:0005737">
    <property type="term" value="C:cytoplasm"/>
    <property type="evidence" value="ECO:0007669"/>
    <property type="project" value="TreeGrafter"/>
</dbReference>
<protein>
    <submittedName>
        <fullName evidence="1">Protein NDH-DEPENDENT CYCLIC ELECTRON FLOW 5</fullName>
    </submittedName>
</protein>
<dbReference type="SUPFAM" id="SSF74650">
    <property type="entry name" value="Galactose mutarotase-like"/>
    <property type="match status" value="1"/>
</dbReference>
<gene>
    <name evidence="1" type="ORF">G2W53_024746</name>
</gene>
<name>A0A834WH81_9FABA</name>
<dbReference type="GO" id="GO:0030246">
    <property type="term" value="F:carbohydrate binding"/>
    <property type="evidence" value="ECO:0007669"/>
    <property type="project" value="InterPro"/>
</dbReference>
<evidence type="ECO:0000313" key="1">
    <source>
        <dbReference type="EMBL" id="KAF7819291.1"/>
    </source>
</evidence>
<keyword evidence="2" id="KW-1185">Reference proteome</keyword>
<dbReference type="Gene3D" id="2.70.98.10">
    <property type="match status" value="1"/>
</dbReference>
<organism evidence="1 2">
    <name type="scientific">Senna tora</name>
    <dbReference type="NCBI Taxonomy" id="362788"/>
    <lineage>
        <taxon>Eukaryota</taxon>
        <taxon>Viridiplantae</taxon>
        <taxon>Streptophyta</taxon>
        <taxon>Embryophyta</taxon>
        <taxon>Tracheophyta</taxon>
        <taxon>Spermatophyta</taxon>
        <taxon>Magnoliopsida</taxon>
        <taxon>eudicotyledons</taxon>
        <taxon>Gunneridae</taxon>
        <taxon>Pentapetalae</taxon>
        <taxon>rosids</taxon>
        <taxon>fabids</taxon>
        <taxon>Fabales</taxon>
        <taxon>Fabaceae</taxon>
        <taxon>Caesalpinioideae</taxon>
        <taxon>Cassia clade</taxon>
        <taxon>Senna</taxon>
    </lineage>
</organism>
<dbReference type="PANTHER" id="PTHR11122">
    <property type="entry name" value="APOSPORY-ASSOCIATED PROTEIN C-RELATED"/>
    <property type="match status" value="1"/>
</dbReference>
<accession>A0A834WH81</accession>
<dbReference type="Proteomes" id="UP000634136">
    <property type="component" value="Unassembled WGS sequence"/>
</dbReference>
<sequence>MTMALSSLSCSLHFTPTASARQTTHTNFPSTVHIPHNPLHKREFPLPLVASVPYQPINVDYLEGEFSGHGVTFEGVGDSCVAKMELENGSTVTLMLPSGLITSYKSPMWHGEKMELLHTTVSEGENGEAIIQGGVSLNFNFQTDDDDDEVLWSPTNWVLHDIKGNSEESIQVELINRTSEDMVELKYIVTLREDVLLSELEASNSRSLPLQMTGSILSHLTVSTPDATYAVGLERSNYCSKPPLASDFFLSPPDLGQEEGLGNKIWNLLSQKQNFPQWESSQIEGEEEDTEETDNYKHLGEQISLIYTNAPRNFTVIDRGRRNSVLIGRNGFDEMYLFSPGSGVEMYSKDAYICVGQAAHLKPILLSPKHVWKGGQRIHNPNL</sequence>
<evidence type="ECO:0000313" key="2">
    <source>
        <dbReference type="Proteomes" id="UP000634136"/>
    </source>
</evidence>
<dbReference type="AlphaFoldDB" id="A0A834WH81"/>
<dbReference type="EMBL" id="JAAIUW010000008">
    <property type="protein sequence ID" value="KAF7819291.1"/>
    <property type="molecule type" value="Genomic_DNA"/>
</dbReference>
<dbReference type="PANTHER" id="PTHR11122:SF15">
    <property type="entry name" value="PROTEIN NDH-DEPENDENT CYCLIC ELECTRON FLOW 5"/>
    <property type="match status" value="1"/>
</dbReference>
<comment type="caution">
    <text evidence="1">The sequence shown here is derived from an EMBL/GenBank/DDBJ whole genome shotgun (WGS) entry which is preliminary data.</text>
</comment>
<proteinExistence type="predicted"/>
<dbReference type="GO" id="GO:0047938">
    <property type="term" value="F:glucose-6-phosphate 1-epimerase activity"/>
    <property type="evidence" value="ECO:0007669"/>
    <property type="project" value="TreeGrafter"/>
</dbReference>
<dbReference type="InterPro" id="IPR014718">
    <property type="entry name" value="GH-type_carb-bd"/>
</dbReference>
<reference evidence="1" key="1">
    <citation type="submission" date="2020-09" db="EMBL/GenBank/DDBJ databases">
        <title>Genome-Enabled Discovery of Anthraquinone Biosynthesis in Senna tora.</title>
        <authorList>
            <person name="Kang S.-H."/>
            <person name="Pandey R.P."/>
            <person name="Lee C.-M."/>
            <person name="Sim J.-S."/>
            <person name="Jeong J.-T."/>
            <person name="Choi B.-S."/>
            <person name="Jung M."/>
            <person name="Ginzburg D."/>
            <person name="Zhao K."/>
            <person name="Won S.Y."/>
            <person name="Oh T.-J."/>
            <person name="Yu Y."/>
            <person name="Kim N.-H."/>
            <person name="Lee O.R."/>
            <person name="Lee T.-H."/>
            <person name="Bashyal P."/>
            <person name="Kim T.-S."/>
            <person name="Lee W.-H."/>
            <person name="Kawkins C."/>
            <person name="Kim C.-K."/>
            <person name="Kim J.S."/>
            <person name="Ahn B.O."/>
            <person name="Rhee S.Y."/>
            <person name="Sohng J.K."/>
        </authorList>
    </citation>
    <scope>NUCLEOTIDE SEQUENCE</scope>
    <source>
        <tissue evidence="1">Leaf</tissue>
    </source>
</reference>
<dbReference type="GO" id="GO:0005975">
    <property type="term" value="P:carbohydrate metabolic process"/>
    <property type="evidence" value="ECO:0007669"/>
    <property type="project" value="InterPro"/>
</dbReference>
<dbReference type="InterPro" id="IPR011013">
    <property type="entry name" value="Gal_mutarotase_sf_dom"/>
</dbReference>
<dbReference type="OrthoDB" id="782148at2759"/>